<dbReference type="Proteomes" id="UP000198915">
    <property type="component" value="Unassembled WGS sequence"/>
</dbReference>
<dbReference type="CDD" id="cd03215">
    <property type="entry name" value="ABC_Carb_Monos_II"/>
    <property type="match status" value="1"/>
</dbReference>
<dbReference type="GO" id="GO:0005886">
    <property type="term" value="C:plasma membrane"/>
    <property type="evidence" value="ECO:0007669"/>
    <property type="project" value="UniProtKB-SubCell"/>
</dbReference>
<dbReference type="InterPro" id="IPR050107">
    <property type="entry name" value="ABC_carbohydrate_import_ATPase"/>
</dbReference>
<organism evidence="10 11">
    <name type="scientific">Brevibacillus centrosporus</name>
    <dbReference type="NCBI Taxonomy" id="54910"/>
    <lineage>
        <taxon>Bacteria</taxon>
        <taxon>Bacillati</taxon>
        <taxon>Bacillota</taxon>
        <taxon>Bacilli</taxon>
        <taxon>Bacillales</taxon>
        <taxon>Paenibacillaceae</taxon>
        <taxon>Brevibacillus</taxon>
    </lineage>
</organism>
<keyword evidence="3" id="KW-1003">Cell membrane</keyword>
<dbReference type="SMART" id="SM00382">
    <property type="entry name" value="AAA"/>
    <property type="match status" value="2"/>
</dbReference>
<name>A0A1I3X262_9BACL</name>
<dbReference type="EMBL" id="FORT01000009">
    <property type="protein sequence ID" value="SFK13673.1"/>
    <property type="molecule type" value="Genomic_DNA"/>
</dbReference>
<dbReference type="CDD" id="cd03216">
    <property type="entry name" value="ABC_Carb_Monos_I"/>
    <property type="match status" value="1"/>
</dbReference>
<dbReference type="PROSITE" id="PS00211">
    <property type="entry name" value="ABC_TRANSPORTER_1"/>
    <property type="match status" value="2"/>
</dbReference>
<dbReference type="GO" id="GO:0005524">
    <property type="term" value="F:ATP binding"/>
    <property type="evidence" value="ECO:0007669"/>
    <property type="project" value="UniProtKB-KW"/>
</dbReference>
<proteinExistence type="predicted"/>
<dbReference type="STRING" id="1884381.SAMN05518846_10926"/>
<evidence type="ECO:0000256" key="7">
    <source>
        <dbReference type="ARBA" id="ARBA00022967"/>
    </source>
</evidence>
<dbReference type="PROSITE" id="PS50893">
    <property type="entry name" value="ABC_TRANSPORTER_2"/>
    <property type="match status" value="2"/>
</dbReference>
<dbReference type="Pfam" id="PF00005">
    <property type="entry name" value="ABC_tran"/>
    <property type="match status" value="2"/>
</dbReference>
<evidence type="ECO:0000256" key="5">
    <source>
        <dbReference type="ARBA" id="ARBA00022741"/>
    </source>
</evidence>
<evidence type="ECO:0000256" key="4">
    <source>
        <dbReference type="ARBA" id="ARBA00022737"/>
    </source>
</evidence>
<dbReference type="InterPro" id="IPR003593">
    <property type="entry name" value="AAA+_ATPase"/>
</dbReference>
<keyword evidence="8" id="KW-0472">Membrane</keyword>
<dbReference type="FunFam" id="3.40.50.300:FF:000127">
    <property type="entry name" value="Ribose import ATP-binding protein RbsA"/>
    <property type="match status" value="1"/>
</dbReference>
<protein>
    <submittedName>
        <fullName evidence="10">Monosaccharide ABC transporter ATP-binding protein, CUT2 family</fullName>
    </submittedName>
</protein>
<feature type="domain" description="ABC transporter" evidence="9">
    <location>
        <begin position="243"/>
        <end position="493"/>
    </location>
</feature>
<dbReference type="PANTHER" id="PTHR43790:SF9">
    <property type="entry name" value="GALACTOFURANOSE TRANSPORTER ATP-BINDING PROTEIN YTFR"/>
    <property type="match status" value="1"/>
</dbReference>
<evidence type="ECO:0000259" key="9">
    <source>
        <dbReference type="PROSITE" id="PS50893"/>
    </source>
</evidence>
<evidence type="ECO:0000313" key="11">
    <source>
        <dbReference type="Proteomes" id="UP000198915"/>
    </source>
</evidence>
<keyword evidence="5" id="KW-0547">Nucleotide-binding</keyword>
<reference evidence="11" key="1">
    <citation type="submission" date="2016-10" db="EMBL/GenBank/DDBJ databases">
        <authorList>
            <person name="Varghese N."/>
            <person name="Submissions S."/>
        </authorList>
    </citation>
    <scope>NUCLEOTIDE SEQUENCE [LARGE SCALE GENOMIC DNA]</scope>
    <source>
        <strain evidence="11">OK042</strain>
    </source>
</reference>
<dbReference type="AlphaFoldDB" id="A0A1I3X262"/>
<keyword evidence="6 10" id="KW-0067">ATP-binding</keyword>
<accession>A0A1I3X262</accession>
<evidence type="ECO:0000256" key="1">
    <source>
        <dbReference type="ARBA" id="ARBA00004202"/>
    </source>
</evidence>
<keyword evidence="7" id="KW-1278">Translocase</keyword>
<keyword evidence="2" id="KW-0813">Transport</keyword>
<evidence type="ECO:0000256" key="2">
    <source>
        <dbReference type="ARBA" id="ARBA00022448"/>
    </source>
</evidence>
<dbReference type="InterPro" id="IPR017871">
    <property type="entry name" value="ABC_transporter-like_CS"/>
</dbReference>
<evidence type="ECO:0000256" key="3">
    <source>
        <dbReference type="ARBA" id="ARBA00022475"/>
    </source>
</evidence>
<evidence type="ECO:0000256" key="6">
    <source>
        <dbReference type="ARBA" id="ARBA00022840"/>
    </source>
</evidence>
<evidence type="ECO:0000313" key="10">
    <source>
        <dbReference type="EMBL" id="SFK13673.1"/>
    </source>
</evidence>
<dbReference type="PANTHER" id="PTHR43790">
    <property type="entry name" value="CARBOHYDRATE TRANSPORT ATP-BINDING PROTEIN MG119-RELATED"/>
    <property type="match status" value="1"/>
</dbReference>
<dbReference type="RefSeq" id="WP_092269814.1">
    <property type="nucleotide sequence ID" value="NZ_BJOE01000002.1"/>
</dbReference>
<dbReference type="InterPro" id="IPR003439">
    <property type="entry name" value="ABC_transporter-like_ATP-bd"/>
</dbReference>
<dbReference type="SUPFAM" id="SSF52540">
    <property type="entry name" value="P-loop containing nucleoside triphosphate hydrolases"/>
    <property type="match status" value="2"/>
</dbReference>
<comment type="subcellular location">
    <subcellularLocation>
        <location evidence="1">Cell membrane</location>
        <topology evidence="1">Peripheral membrane protein</topology>
    </subcellularLocation>
</comment>
<keyword evidence="11" id="KW-1185">Reference proteome</keyword>
<keyword evidence="4" id="KW-0677">Repeat</keyword>
<dbReference type="InterPro" id="IPR027417">
    <property type="entry name" value="P-loop_NTPase"/>
</dbReference>
<feature type="domain" description="ABC transporter" evidence="9">
    <location>
        <begin position="4"/>
        <end position="239"/>
    </location>
</feature>
<gene>
    <name evidence="10" type="ORF">SAMN05518846_10926</name>
</gene>
<dbReference type="GO" id="GO:0016887">
    <property type="term" value="F:ATP hydrolysis activity"/>
    <property type="evidence" value="ECO:0007669"/>
    <property type="project" value="InterPro"/>
</dbReference>
<dbReference type="Gene3D" id="3.40.50.300">
    <property type="entry name" value="P-loop containing nucleotide triphosphate hydrolases"/>
    <property type="match status" value="2"/>
</dbReference>
<evidence type="ECO:0000256" key="8">
    <source>
        <dbReference type="ARBA" id="ARBA00023136"/>
    </source>
</evidence>
<sequence>MTRLETRSITKIYPGTVALQQVSASFESGKVHALLGKNGSGKSTLLKIFSGAVQPTSGEVVLDGTPLKFTDPSQAFAKGIATVYQELSLVPGMSVAENILLGRTPMRGPLVNWKQTYAKAKELMQELRVDIPADEMVYNLSVGQAQMIEIVKAMSFRPKVLQLDEPTSALAKNEVEALFAMIRELKKQDVIIIYVSHRLHELWEIADSCTVLREGQLIGTAPMAKLSRRELISMMFGDVEIRTRPSDLRRSERIVLEVKGLTRKNKWKDISFQLHEGEILGIAGMLGSGRTELLKSIFGAERFDSGEIMYQGECIPAPTPEKMKKRGFALTPEDRKQEGLIQIHSIRENLCLANFDQIRKGLFLDRQKELQLVDRQLTDLQIKVTDIEHPISSLSGGNQQKVVVGNWLNSNPRVIFFDEPTRGIDVNAKQQIFQIIWDQSRKGVSSIIVSSELEELLEVCHRILILRDGQIVGEYEPEELRMEDVYALSMGGEEREIDPDRG</sequence>